<name>V4GVA0_9EURY</name>
<dbReference type="eggNOG" id="arCOG10812">
    <property type="taxonomic scope" value="Archaea"/>
</dbReference>
<dbReference type="OrthoDB" id="173032at2157"/>
<evidence type="ECO:0000313" key="2">
    <source>
        <dbReference type="Proteomes" id="UP000017840"/>
    </source>
</evidence>
<accession>V4GVA0</accession>
<dbReference type="RefSeq" id="WP_023393745.1">
    <property type="nucleotide sequence ID" value="NZ_ASGZ01000018.1"/>
</dbReference>
<dbReference type="EMBL" id="ASGZ01000018">
    <property type="protein sequence ID" value="ESP89091.1"/>
    <property type="molecule type" value="Genomic_DNA"/>
</dbReference>
<dbReference type="STRING" id="1324957.K933_05788"/>
<comment type="caution">
    <text evidence="1">The sequence shown here is derived from an EMBL/GenBank/DDBJ whole genome shotgun (WGS) entry which is preliminary data.</text>
</comment>
<proteinExistence type="predicted"/>
<reference evidence="1 2" key="1">
    <citation type="journal article" date="2013" name="Genome Announc.">
        <title>Draft Genome Sequence of 'Candidatus Halobonum tyrrellensis' Strain G22, Isolated from the Hypersaline Waters of Lake Tyrrell, Australia.</title>
        <authorList>
            <person name="Ugalde J.A."/>
            <person name="Narasingarao P."/>
            <person name="Kuo S."/>
            <person name="Podell S."/>
            <person name="Allen E.E."/>
        </authorList>
    </citation>
    <scope>NUCLEOTIDE SEQUENCE [LARGE SCALE GENOMIC DNA]</scope>
    <source>
        <strain evidence="1 2">G22</strain>
    </source>
</reference>
<sequence>MACPHLAYRESDGDRAFETARAYCTVVDEFVRPVRADTCTERYGLSPERDCEYFRAEAGLDWDE</sequence>
<dbReference type="AlphaFoldDB" id="V4GVA0"/>
<dbReference type="Proteomes" id="UP000017840">
    <property type="component" value="Unassembled WGS sequence"/>
</dbReference>
<protein>
    <submittedName>
        <fullName evidence="1">Uncharacterized protein</fullName>
    </submittedName>
</protein>
<gene>
    <name evidence="1" type="ORF">K933_05788</name>
</gene>
<organism evidence="1 2">
    <name type="scientific">Candidatus Halobonum tyrrellensis G22</name>
    <dbReference type="NCBI Taxonomy" id="1324957"/>
    <lineage>
        <taxon>Archaea</taxon>
        <taxon>Methanobacteriati</taxon>
        <taxon>Methanobacteriota</taxon>
        <taxon>Stenosarchaea group</taxon>
        <taxon>Halobacteria</taxon>
        <taxon>Halobacteriales</taxon>
        <taxon>Haloferacaceae</taxon>
        <taxon>Candidatus Halobonum</taxon>
    </lineage>
</organism>
<evidence type="ECO:0000313" key="1">
    <source>
        <dbReference type="EMBL" id="ESP89091.1"/>
    </source>
</evidence>
<keyword evidence="2" id="KW-1185">Reference proteome</keyword>